<dbReference type="GeneID" id="5409813"/>
<dbReference type="PANTHER" id="PTHR46491:SF3">
    <property type="entry name" value="CDGSH IRON-SULFUR DOMAIN-CONTAINING PROTEIN 3, MITOCHONDRIAL"/>
    <property type="match status" value="1"/>
</dbReference>
<dbReference type="HOGENOM" id="CLU_1233392_0_0_2"/>
<dbReference type="InterPro" id="IPR042216">
    <property type="entry name" value="MitoNEET_CISD"/>
</dbReference>
<keyword evidence="2" id="KW-0479">Metal-binding</keyword>
<keyword evidence="1" id="KW-0001">2Fe-2S</keyword>
<dbReference type="PIRSF" id="PIRSF009180">
    <property type="entry name" value="UCP009180"/>
    <property type="match status" value="1"/>
</dbReference>
<name>A7IAR7_METB6</name>
<keyword evidence="7" id="KW-1185">Reference proteome</keyword>
<dbReference type="Gene3D" id="3.40.5.90">
    <property type="entry name" value="CDGSH iron-sulfur domain, mitoNEET-type"/>
    <property type="match status" value="2"/>
</dbReference>
<dbReference type="SMART" id="SM00704">
    <property type="entry name" value="ZnF_CDGSH"/>
    <property type="match status" value="2"/>
</dbReference>
<accession>A7IAR7</accession>
<dbReference type="KEGG" id="mbn:Mboo_2314"/>
<evidence type="ECO:0000256" key="3">
    <source>
        <dbReference type="ARBA" id="ARBA00023004"/>
    </source>
</evidence>
<keyword evidence="4" id="KW-0411">Iron-sulfur</keyword>
<protein>
    <recommendedName>
        <fullName evidence="5">Iron-binding zinc finger CDGSH type domain-containing protein</fullName>
    </recommendedName>
</protein>
<dbReference type="GO" id="GO:0046872">
    <property type="term" value="F:metal ion binding"/>
    <property type="evidence" value="ECO:0007669"/>
    <property type="project" value="UniProtKB-KW"/>
</dbReference>
<evidence type="ECO:0000259" key="5">
    <source>
        <dbReference type="SMART" id="SM00704"/>
    </source>
</evidence>
<dbReference type="GO" id="GO:0005737">
    <property type="term" value="C:cytoplasm"/>
    <property type="evidence" value="ECO:0007669"/>
    <property type="project" value="UniProtKB-ARBA"/>
</dbReference>
<gene>
    <name evidence="6" type="ordered locus">Mboo_2314</name>
</gene>
<evidence type="ECO:0000313" key="6">
    <source>
        <dbReference type="EMBL" id="ABS56828.1"/>
    </source>
</evidence>
<dbReference type="Pfam" id="PF06902">
    <property type="entry name" value="Fer4_19"/>
    <property type="match status" value="1"/>
</dbReference>
<dbReference type="Pfam" id="PF09360">
    <property type="entry name" value="zf-CDGSH"/>
    <property type="match status" value="2"/>
</dbReference>
<sequence length="232" mass="26055">MTDKKKPAPEQKDEMKITVTKNGPYIVTGGVPLIRMEICNDDEGYCRTWREVERFSVQETYALCRCGHSQHKPFCDGTHAKIGFIGTETAGSEPYLRQPRIITGPELELLDYENLCVHARFCMRAGGVWNLTENSDNPAAKATAIEEACNCPSGRLVIRDAETGKAIEPELERSIVLIEYPPREEHGPLWVRGGIPVVSAEGKPYRIRNRLTLCRCGRSKNKPFCDGSHIQH</sequence>
<evidence type="ECO:0000256" key="4">
    <source>
        <dbReference type="ARBA" id="ARBA00023014"/>
    </source>
</evidence>
<feature type="domain" description="Iron-binding zinc finger CDGSH type" evidence="5">
    <location>
        <begin position="50"/>
        <end position="85"/>
    </location>
</feature>
<dbReference type="RefSeq" id="WP_012107888.1">
    <property type="nucleotide sequence ID" value="NC_009712.1"/>
</dbReference>
<evidence type="ECO:0000256" key="2">
    <source>
        <dbReference type="ARBA" id="ARBA00022723"/>
    </source>
</evidence>
<dbReference type="InterPro" id="IPR010693">
    <property type="entry name" value="Divergent_4Fe-4S_mono-cluster"/>
</dbReference>
<evidence type="ECO:0000313" key="7">
    <source>
        <dbReference type="Proteomes" id="UP000002408"/>
    </source>
</evidence>
<dbReference type="InterPro" id="IPR016548">
    <property type="entry name" value="UCP009180"/>
</dbReference>
<evidence type="ECO:0000256" key="1">
    <source>
        <dbReference type="ARBA" id="ARBA00022714"/>
    </source>
</evidence>
<dbReference type="EMBL" id="CP000780">
    <property type="protein sequence ID" value="ABS56828.1"/>
    <property type="molecule type" value="Genomic_DNA"/>
</dbReference>
<dbReference type="GO" id="GO:0051537">
    <property type="term" value="F:2 iron, 2 sulfur cluster binding"/>
    <property type="evidence" value="ECO:0007669"/>
    <property type="project" value="UniProtKB-KW"/>
</dbReference>
<dbReference type="PANTHER" id="PTHR46491">
    <property type="entry name" value="CDGSH IRON SULFUR DOMAIN PROTEIN HOMOLOG"/>
    <property type="match status" value="1"/>
</dbReference>
<feature type="domain" description="Iron-binding zinc finger CDGSH type" evidence="5">
    <location>
        <begin position="198"/>
        <end position="232"/>
    </location>
</feature>
<dbReference type="OrthoDB" id="5781at2157"/>
<dbReference type="InterPro" id="IPR018967">
    <property type="entry name" value="FeS-contain_CDGSH-typ"/>
</dbReference>
<dbReference type="STRING" id="456442.Mboo_2314"/>
<dbReference type="Proteomes" id="UP000002408">
    <property type="component" value="Chromosome"/>
</dbReference>
<dbReference type="InterPro" id="IPR052950">
    <property type="entry name" value="CISD"/>
</dbReference>
<keyword evidence="3" id="KW-0408">Iron</keyword>
<organism evidence="6 7">
    <name type="scientific">Methanoregula boonei (strain DSM 21154 / JCM 14090 / 6A8)</name>
    <dbReference type="NCBI Taxonomy" id="456442"/>
    <lineage>
        <taxon>Archaea</taxon>
        <taxon>Methanobacteriati</taxon>
        <taxon>Methanobacteriota</taxon>
        <taxon>Stenosarchaea group</taxon>
        <taxon>Methanomicrobia</taxon>
        <taxon>Methanomicrobiales</taxon>
        <taxon>Methanoregulaceae</taxon>
        <taxon>Methanoregula</taxon>
    </lineage>
</organism>
<reference evidence="6" key="1">
    <citation type="submission" date="2007-07" db="EMBL/GenBank/DDBJ databases">
        <title>Complete sequence of Candidatus Methanoregula boonei 6A8.</title>
        <authorList>
            <consortium name="US DOE Joint Genome Institute"/>
            <person name="Copeland A."/>
            <person name="Lucas S."/>
            <person name="Lapidus A."/>
            <person name="Barry K."/>
            <person name="Glavina del Rio T."/>
            <person name="Dalin E."/>
            <person name="Tice H."/>
            <person name="Pitluck S."/>
            <person name="Meincke L."/>
            <person name="Brettin T."/>
            <person name="Bruce D."/>
            <person name="Detter J.C."/>
            <person name="Han C."/>
            <person name="Tapia R."/>
            <person name="Gilna P."/>
            <person name="Schmutz J."/>
            <person name="Larimer F."/>
            <person name="Land M."/>
            <person name="Hauser L."/>
            <person name="Kyrpides N."/>
            <person name="Kim E."/>
            <person name="Zinder S."/>
            <person name="Richardson P."/>
        </authorList>
    </citation>
    <scope>NUCLEOTIDE SEQUENCE [LARGE SCALE GENOMIC DNA]</scope>
    <source>
        <strain evidence="6">6A8</strain>
    </source>
</reference>
<dbReference type="AlphaFoldDB" id="A7IAR7"/>
<dbReference type="eggNOG" id="arCOG03174">
    <property type="taxonomic scope" value="Archaea"/>
</dbReference>
<proteinExistence type="predicted"/>